<keyword evidence="4" id="KW-0807">Transducer</keyword>
<keyword evidence="6" id="KW-0812">Transmembrane</keyword>
<evidence type="ECO:0000313" key="8">
    <source>
        <dbReference type="Proteomes" id="UP000838878"/>
    </source>
</evidence>
<keyword evidence="8" id="KW-1185">Reference proteome</keyword>
<name>A0A8J9UJF8_9NEOP</name>
<proteinExistence type="predicted"/>
<dbReference type="EMBL" id="OV170222">
    <property type="protein sequence ID" value="CAH0721308.1"/>
    <property type="molecule type" value="Genomic_DNA"/>
</dbReference>
<dbReference type="Proteomes" id="UP000838878">
    <property type="component" value="Chromosome 2"/>
</dbReference>
<dbReference type="AlphaFoldDB" id="A0A8J9UJF8"/>
<sequence length="312" mass="34476">MVSDDIGYVIYSALGSFYIPSCIMVFVYIRIYYAAKARARRGIRKNPRPRPNEQQTSFTNAPKGTRPMPTSSLSMPPGVDASNSNNNRESQISTIETQQVPIPVVTCDFASDISTSEAGDMAQPSDDRKDTLKVVTSAQVTRNPLATCPYRSSTLSVNGELQLQSQRTRAPSMAIDSDMVSELEPSSSDSGVVSRCAVVKPLKLRICQPIFGKKSDSSRRQEKAQPTKSELEPALPKQHKPRDPEREKRRLARKKEKRATLILGLIMGELSEGYCLSDVWLTCAATDASPIESCWLNSGQHQVFTMCVDHLS</sequence>
<evidence type="ECO:0000256" key="2">
    <source>
        <dbReference type="ARBA" id="ARBA00023040"/>
    </source>
</evidence>
<gene>
    <name evidence="7" type="ORF">BINO364_LOCUS7422</name>
</gene>
<evidence type="ECO:0000256" key="4">
    <source>
        <dbReference type="ARBA" id="ARBA00023224"/>
    </source>
</evidence>
<feature type="non-terminal residue" evidence="7">
    <location>
        <position position="312"/>
    </location>
</feature>
<evidence type="ECO:0000256" key="6">
    <source>
        <dbReference type="SAM" id="Phobius"/>
    </source>
</evidence>
<organism evidence="7 8">
    <name type="scientific">Brenthis ino</name>
    <name type="common">lesser marbled fritillary</name>
    <dbReference type="NCBI Taxonomy" id="405034"/>
    <lineage>
        <taxon>Eukaryota</taxon>
        <taxon>Metazoa</taxon>
        <taxon>Ecdysozoa</taxon>
        <taxon>Arthropoda</taxon>
        <taxon>Hexapoda</taxon>
        <taxon>Insecta</taxon>
        <taxon>Pterygota</taxon>
        <taxon>Neoptera</taxon>
        <taxon>Endopterygota</taxon>
        <taxon>Lepidoptera</taxon>
        <taxon>Glossata</taxon>
        <taxon>Ditrysia</taxon>
        <taxon>Papilionoidea</taxon>
        <taxon>Nymphalidae</taxon>
        <taxon>Heliconiinae</taxon>
        <taxon>Argynnini</taxon>
        <taxon>Brenthis</taxon>
    </lineage>
</organism>
<dbReference type="GO" id="GO:0004930">
    <property type="term" value="F:G protein-coupled receptor activity"/>
    <property type="evidence" value="ECO:0007669"/>
    <property type="project" value="UniProtKB-KW"/>
</dbReference>
<feature type="compositionally biased region" description="Basic and acidic residues" evidence="5">
    <location>
        <begin position="213"/>
        <end position="231"/>
    </location>
</feature>
<keyword evidence="2" id="KW-0297">G-protein coupled receptor</keyword>
<feature type="region of interest" description="Disordered" evidence="5">
    <location>
        <begin position="43"/>
        <end position="87"/>
    </location>
</feature>
<comment type="subcellular location">
    <subcellularLocation>
        <location evidence="1">Membrane</location>
        <topology evidence="1">Multi-pass membrane protein</topology>
    </subcellularLocation>
</comment>
<dbReference type="SUPFAM" id="SSF81321">
    <property type="entry name" value="Family A G protein-coupled receptor-like"/>
    <property type="match status" value="1"/>
</dbReference>
<evidence type="ECO:0000256" key="3">
    <source>
        <dbReference type="ARBA" id="ARBA00023170"/>
    </source>
</evidence>
<evidence type="ECO:0000313" key="7">
    <source>
        <dbReference type="EMBL" id="CAH0721308.1"/>
    </source>
</evidence>
<feature type="transmembrane region" description="Helical" evidence="6">
    <location>
        <begin position="6"/>
        <end position="35"/>
    </location>
</feature>
<feature type="compositionally biased region" description="Polar residues" evidence="5">
    <location>
        <begin position="52"/>
        <end position="74"/>
    </location>
</feature>
<accession>A0A8J9UJF8</accession>
<keyword evidence="6" id="KW-1133">Transmembrane helix</keyword>
<dbReference type="PANTHER" id="PTHR24248:SF189">
    <property type="entry name" value="ALPHA2-ADRENERGIC-LIKE OCTOPAMINE RECEPTOR, ISOFORM B"/>
    <property type="match status" value="1"/>
</dbReference>
<evidence type="ECO:0000256" key="5">
    <source>
        <dbReference type="SAM" id="MobiDB-lite"/>
    </source>
</evidence>
<evidence type="ECO:0000256" key="1">
    <source>
        <dbReference type="ARBA" id="ARBA00004141"/>
    </source>
</evidence>
<protein>
    <submittedName>
        <fullName evidence="7">Uncharacterized protein</fullName>
    </submittedName>
</protein>
<dbReference type="OrthoDB" id="5975661at2759"/>
<dbReference type="Gene3D" id="1.20.1070.10">
    <property type="entry name" value="Rhodopsin 7-helix transmembrane proteins"/>
    <property type="match status" value="1"/>
</dbReference>
<keyword evidence="6" id="KW-0472">Membrane</keyword>
<keyword evidence="3" id="KW-0675">Receptor</keyword>
<dbReference type="GO" id="GO:0005886">
    <property type="term" value="C:plasma membrane"/>
    <property type="evidence" value="ECO:0007669"/>
    <property type="project" value="TreeGrafter"/>
</dbReference>
<dbReference type="PANTHER" id="PTHR24248">
    <property type="entry name" value="ADRENERGIC RECEPTOR-RELATED G-PROTEIN COUPLED RECEPTOR"/>
    <property type="match status" value="1"/>
</dbReference>
<feature type="region of interest" description="Disordered" evidence="5">
    <location>
        <begin position="213"/>
        <end position="253"/>
    </location>
</feature>
<reference evidence="7" key="1">
    <citation type="submission" date="2021-12" db="EMBL/GenBank/DDBJ databases">
        <authorList>
            <person name="Martin H S."/>
        </authorList>
    </citation>
    <scope>NUCLEOTIDE SEQUENCE</scope>
</reference>